<evidence type="ECO:0000313" key="6">
    <source>
        <dbReference type="EMBL" id="GGF09506.1"/>
    </source>
</evidence>
<dbReference type="Gene3D" id="1.10.357.10">
    <property type="entry name" value="Tetracycline Repressor, domain 2"/>
    <property type="match status" value="1"/>
</dbReference>
<comment type="caution">
    <text evidence="6">The sequence shown here is derived from an EMBL/GenBank/DDBJ whole genome shotgun (WGS) entry which is preliminary data.</text>
</comment>
<keyword evidence="2 4" id="KW-0238">DNA-binding</keyword>
<evidence type="ECO:0000313" key="7">
    <source>
        <dbReference type="Proteomes" id="UP000632454"/>
    </source>
</evidence>
<dbReference type="InterPro" id="IPR001647">
    <property type="entry name" value="HTH_TetR"/>
</dbReference>
<gene>
    <name evidence="6" type="ORF">GCM10007298_01810</name>
</gene>
<dbReference type="Gene3D" id="1.10.10.60">
    <property type="entry name" value="Homeodomain-like"/>
    <property type="match status" value="1"/>
</dbReference>
<accession>A0ABQ1U6Q5</accession>
<protein>
    <submittedName>
        <fullName evidence="6">TetR family transcriptional regulator</fullName>
    </submittedName>
</protein>
<dbReference type="Proteomes" id="UP000632454">
    <property type="component" value="Unassembled WGS sequence"/>
</dbReference>
<reference evidence="7" key="1">
    <citation type="journal article" date="2019" name="Int. J. Syst. Evol. Microbiol.">
        <title>The Global Catalogue of Microorganisms (GCM) 10K type strain sequencing project: providing services to taxonomists for standard genome sequencing and annotation.</title>
        <authorList>
            <consortium name="The Broad Institute Genomics Platform"/>
            <consortium name="The Broad Institute Genome Sequencing Center for Infectious Disease"/>
            <person name="Wu L."/>
            <person name="Ma J."/>
        </authorList>
    </citation>
    <scope>NUCLEOTIDE SEQUENCE [LARGE SCALE GENOMIC DNA]</scope>
    <source>
        <strain evidence="7">CCM 7855</strain>
    </source>
</reference>
<dbReference type="SUPFAM" id="SSF46689">
    <property type="entry name" value="Homeodomain-like"/>
    <property type="match status" value="1"/>
</dbReference>
<name>A0ABQ1U6Q5_9NOCA</name>
<feature type="DNA-binding region" description="H-T-H motif" evidence="4">
    <location>
        <begin position="39"/>
        <end position="58"/>
    </location>
</feature>
<evidence type="ECO:0000256" key="2">
    <source>
        <dbReference type="ARBA" id="ARBA00023125"/>
    </source>
</evidence>
<dbReference type="RefSeq" id="WP_229704797.1">
    <property type="nucleotide sequence ID" value="NZ_BMCS01000001.1"/>
</dbReference>
<evidence type="ECO:0000259" key="5">
    <source>
        <dbReference type="PROSITE" id="PS50977"/>
    </source>
</evidence>
<dbReference type="PROSITE" id="PS50977">
    <property type="entry name" value="HTH_TETR_2"/>
    <property type="match status" value="1"/>
</dbReference>
<evidence type="ECO:0000256" key="3">
    <source>
        <dbReference type="ARBA" id="ARBA00023163"/>
    </source>
</evidence>
<dbReference type="InterPro" id="IPR011075">
    <property type="entry name" value="TetR_C"/>
</dbReference>
<organism evidence="6 7">
    <name type="scientific">Williamsia phyllosphaerae</name>
    <dbReference type="NCBI Taxonomy" id="885042"/>
    <lineage>
        <taxon>Bacteria</taxon>
        <taxon>Bacillati</taxon>
        <taxon>Actinomycetota</taxon>
        <taxon>Actinomycetes</taxon>
        <taxon>Mycobacteriales</taxon>
        <taxon>Nocardiaceae</taxon>
        <taxon>Williamsia</taxon>
    </lineage>
</organism>
<keyword evidence="1" id="KW-0805">Transcription regulation</keyword>
<evidence type="ECO:0000256" key="4">
    <source>
        <dbReference type="PROSITE-ProRule" id="PRU00335"/>
    </source>
</evidence>
<dbReference type="SUPFAM" id="SSF48498">
    <property type="entry name" value="Tetracyclin repressor-like, C-terminal domain"/>
    <property type="match status" value="1"/>
</dbReference>
<dbReference type="Pfam" id="PF16859">
    <property type="entry name" value="TetR_C_11"/>
    <property type="match status" value="1"/>
</dbReference>
<dbReference type="InterPro" id="IPR009057">
    <property type="entry name" value="Homeodomain-like_sf"/>
</dbReference>
<evidence type="ECO:0000256" key="1">
    <source>
        <dbReference type="ARBA" id="ARBA00023015"/>
    </source>
</evidence>
<sequence>MTTTRTSARRPGGRSARVQAAVYAAVGSLVSEGFRDTMTVPQVAERAGVNPTSVYRRWGAVSTLLEEVAVAALTGDEPMPDTGSIRGDLETWSGIIVADITRPERIVYLRAMVGAREGTPGQCPCWEIRDEQAAAMIARAAARGEAVPTVAQVLNHVVAPLYHHVVFGLPADEAYAHSMVADVLAMVPARVFAD</sequence>
<dbReference type="InterPro" id="IPR036271">
    <property type="entry name" value="Tet_transcr_reg_TetR-rel_C_sf"/>
</dbReference>
<keyword evidence="3" id="KW-0804">Transcription</keyword>
<keyword evidence="7" id="KW-1185">Reference proteome</keyword>
<proteinExistence type="predicted"/>
<dbReference type="EMBL" id="BMCS01000001">
    <property type="protein sequence ID" value="GGF09506.1"/>
    <property type="molecule type" value="Genomic_DNA"/>
</dbReference>
<feature type="domain" description="HTH tetR-type" evidence="5">
    <location>
        <begin position="15"/>
        <end position="76"/>
    </location>
</feature>